<dbReference type="AlphaFoldDB" id="A0A409WKU0"/>
<name>A0A409WKU0_PSICY</name>
<dbReference type="EMBL" id="NHYD01003391">
    <property type="protein sequence ID" value="PPQ79144.1"/>
    <property type="molecule type" value="Genomic_DNA"/>
</dbReference>
<evidence type="ECO:0000256" key="1">
    <source>
        <dbReference type="SAM" id="MobiDB-lite"/>
    </source>
</evidence>
<reference evidence="2 3" key="1">
    <citation type="journal article" date="2018" name="Evol. Lett.">
        <title>Horizontal gene cluster transfer increased hallucinogenic mushroom diversity.</title>
        <authorList>
            <person name="Reynolds H.T."/>
            <person name="Vijayakumar V."/>
            <person name="Gluck-Thaler E."/>
            <person name="Korotkin H.B."/>
            <person name="Matheny P.B."/>
            <person name="Slot J.C."/>
        </authorList>
    </citation>
    <scope>NUCLEOTIDE SEQUENCE [LARGE SCALE GENOMIC DNA]</scope>
    <source>
        <strain evidence="2 3">2631</strain>
    </source>
</reference>
<comment type="caution">
    <text evidence="2">The sequence shown here is derived from an EMBL/GenBank/DDBJ whole genome shotgun (WGS) entry which is preliminary data.</text>
</comment>
<proteinExistence type="predicted"/>
<feature type="compositionally biased region" description="Basic and acidic residues" evidence="1">
    <location>
        <begin position="409"/>
        <end position="434"/>
    </location>
</feature>
<evidence type="ECO:0000313" key="3">
    <source>
        <dbReference type="Proteomes" id="UP000283269"/>
    </source>
</evidence>
<dbReference type="Proteomes" id="UP000283269">
    <property type="component" value="Unassembled WGS sequence"/>
</dbReference>
<sequence length="434" mass="48557">MPGAESHPHTDFVLPGSNASGHFDQSLIATIAYAYSRKWNKRRLECHCYAFWNLVLMGLVGDLEPNAVVLPQFSLHDQADPSADVSTLTMADENAKNITPDFIIGLFKITQRGSTPPDAVLLDATLPFTKWADIEVTAMIIPLLAEIKRPPIRSATSQSEFADSLVNLLDQAKQQLVTQAEYAFQMQPETVDAIVLLACSGEWWCWRIISRQDLQDLDTNSDILGDLVVFPTVNDLNHGDPVPSEPANDPNYGDPVAPEPVATNKKTRRNASRTAKEGKKVYKAPPFPRLTRDDKVRWNKPGTPGEPNAAADDVRIAARKIAVDAGEHMVYHDLGPENSEKTRADPNVIYMYIGWSNCIRFGSEVSAQNLYLIHQFISDARDPLMPREKEKRRRQPAQGQGRSPGGRQFHMEINKTQANHDAREKKLPRVLHER</sequence>
<organism evidence="2 3">
    <name type="scientific">Psilocybe cyanescens</name>
    <dbReference type="NCBI Taxonomy" id="93625"/>
    <lineage>
        <taxon>Eukaryota</taxon>
        <taxon>Fungi</taxon>
        <taxon>Dikarya</taxon>
        <taxon>Basidiomycota</taxon>
        <taxon>Agaricomycotina</taxon>
        <taxon>Agaricomycetes</taxon>
        <taxon>Agaricomycetidae</taxon>
        <taxon>Agaricales</taxon>
        <taxon>Agaricineae</taxon>
        <taxon>Strophariaceae</taxon>
        <taxon>Psilocybe</taxon>
    </lineage>
</organism>
<evidence type="ECO:0000313" key="2">
    <source>
        <dbReference type="EMBL" id="PPQ79144.1"/>
    </source>
</evidence>
<keyword evidence="3" id="KW-1185">Reference proteome</keyword>
<protein>
    <submittedName>
        <fullName evidence="2">Uncharacterized protein</fullName>
    </submittedName>
</protein>
<dbReference type="OrthoDB" id="2610860at2759"/>
<feature type="region of interest" description="Disordered" evidence="1">
    <location>
        <begin position="238"/>
        <end position="286"/>
    </location>
</feature>
<accession>A0A409WKU0</accession>
<feature type="region of interest" description="Disordered" evidence="1">
    <location>
        <begin position="383"/>
        <end position="434"/>
    </location>
</feature>
<gene>
    <name evidence="2" type="ORF">CVT25_002877</name>
</gene>
<dbReference type="InParanoid" id="A0A409WKU0"/>